<evidence type="ECO:0000313" key="2">
    <source>
        <dbReference type="Proteomes" id="UP000471126"/>
    </source>
</evidence>
<evidence type="ECO:0000313" key="1">
    <source>
        <dbReference type="EMBL" id="NEM08947.1"/>
    </source>
</evidence>
<feature type="non-terminal residue" evidence="1">
    <location>
        <position position="1"/>
    </location>
</feature>
<name>A0A6P0GNL6_9ACTN</name>
<sequence length="166" mass="17531">ATQQKADAAIGAVEATQQKADAAITAVDAITGRARGAVERAEGAVGGAEGLVGRIDPLLAGYEEPLSRLAPSVRRLAETLEPHEVEALVALVDRLPTLVTHLDESMMPVLESLADVGTDVHDLVDTMQDIREVVKGFPGSKLFRRRGREEIAEDGNDGGAQERIGS</sequence>
<proteinExistence type="predicted"/>
<reference evidence="1 2" key="1">
    <citation type="submission" date="2019-12" db="EMBL/GenBank/DDBJ databases">
        <title>WGS of CPCC 203550 I12A-02606.</title>
        <authorList>
            <person name="Jiang Z."/>
        </authorList>
    </citation>
    <scope>NUCLEOTIDE SEQUENCE [LARGE SCALE GENOMIC DNA]</scope>
    <source>
        <strain evidence="1 2">I12A-02606</strain>
    </source>
</reference>
<protein>
    <submittedName>
        <fullName evidence="1">Uncharacterized protein</fullName>
    </submittedName>
</protein>
<organism evidence="1 2">
    <name type="scientific">Geodermatophilus normandii</name>
    <dbReference type="NCBI Taxonomy" id="1137989"/>
    <lineage>
        <taxon>Bacteria</taxon>
        <taxon>Bacillati</taxon>
        <taxon>Actinomycetota</taxon>
        <taxon>Actinomycetes</taxon>
        <taxon>Geodermatophilales</taxon>
        <taxon>Geodermatophilaceae</taxon>
        <taxon>Geodermatophilus</taxon>
    </lineage>
</organism>
<gene>
    <name evidence="1" type="ORF">GCU54_23600</name>
</gene>
<comment type="caution">
    <text evidence="1">The sequence shown here is derived from an EMBL/GenBank/DDBJ whole genome shotgun (WGS) entry which is preliminary data.</text>
</comment>
<accession>A0A6P0GNL6</accession>
<dbReference type="EMBL" id="JAAGWE010000050">
    <property type="protein sequence ID" value="NEM08947.1"/>
    <property type="molecule type" value="Genomic_DNA"/>
</dbReference>
<dbReference type="AlphaFoldDB" id="A0A6P0GNL6"/>
<dbReference type="Proteomes" id="UP000471126">
    <property type="component" value="Unassembled WGS sequence"/>
</dbReference>